<feature type="signal peptide" evidence="2">
    <location>
        <begin position="1"/>
        <end position="27"/>
    </location>
</feature>
<evidence type="ECO:0000313" key="4">
    <source>
        <dbReference type="Proteomes" id="UP000324907"/>
    </source>
</evidence>
<keyword evidence="2" id="KW-0732">Signal</keyword>
<name>A0A5A8C4P8_CAFRO</name>
<reference evidence="3 4" key="1">
    <citation type="submission" date="2019-07" db="EMBL/GenBank/DDBJ databases">
        <title>Genomes of Cafeteria roenbergensis.</title>
        <authorList>
            <person name="Fischer M.G."/>
            <person name="Hackl T."/>
            <person name="Roman M."/>
        </authorList>
    </citation>
    <scope>NUCLEOTIDE SEQUENCE [LARGE SCALE GENOMIC DNA]</scope>
    <source>
        <strain evidence="3 4">RCC970-E3</strain>
    </source>
</reference>
<dbReference type="EMBL" id="VLTL01000278">
    <property type="protein sequence ID" value="KAA0147694.1"/>
    <property type="molecule type" value="Genomic_DNA"/>
</dbReference>
<evidence type="ECO:0000256" key="1">
    <source>
        <dbReference type="SAM" id="MobiDB-lite"/>
    </source>
</evidence>
<comment type="caution">
    <text evidence="3">The sequence shown here is derived from an EMBL/GenBank/DDBJ whole genome shotgun (WGS) entry which is preliminary data.</text>
</comment>
<evidence type="ECO:0000256" key="2">
    <source>
        <dbReference type="SAM" id="SignalP"/>
    </source>
</evidence>
<dbReference type="AlphaFoldDB" id="A0A5A8C4P8"/>
<dbReference type="Proteomes" id="UP000324907">
    <property type="component" value="Unassembled WGS sequence"/>
</dbReference>
<sequence>MRSVTHRVLALSALAGCLAGMPGPALARIVRYEAPTAEGDTPSVPPSEATGELARIDALIAVRRAVEDRVARSKCDLVAVPLPTPDEVLARVGRPVLPTQPACAGEACTDAVVLDDATHPFGLNVTATLPGVGTLTSARPSSQREADQLAAHARQFGRIHFFSVSGNPTRAHRNLFRSAAFASPLLPGGHRWTVIDPDQGSFTTVSEAYACLRAGRWRKSDGSPGPDGPLSDRDLLVFLSDDVFLLPSFETALYAQLARLYASDPAWCAVGMATTSRKVPHAGAYWGSGFTPVWGDLPADDMQVPSSHMLAMLRGSHAQFDPSLGGTGCVGADVGLSCSSSGLTSHVHPATGMATALDPWADSRGGGHGPQQPDGRPGAGGAAPLSAAELEESRLAARQLTAKWAAVLPLEGMGTQACPLG</sequence>
<organism evidence="3 4">
    <name type="scientific">Cafeteria roenbergensis</name>
    <name type="common">Marine flagellate</name>
    <dbReference type="NCBI Taxonomy" id="33653"/>
    <lineage>
        <taxon>Eukaryota</taxon>
        <taxon>Sar</taxon>
        <taxon>Stramenopiles</taxon>
        <taxon>Bigyra</taxon>
        <taxon>Opalozoa</taxon>
        <taxon>Bicosoecida</taxon>
        <taxon>Cafeteriaceae</taxon>
        <taxon>Cafeteria</taxon>
    </lineage>
</organism>
<gene>
    <name evidence="3" type="ORF">FNF28_07534</name>
</gene>
<evidence type="ECO:0000313" key="3">
    <source>
        <dbReference type="EMBL" id="KAA0147694.1"/>
    </source>
</evidence>
<feature type="chain" id="PRO_5023070050" evidence="2">
    <location>
        <begin position="28"/>
        <end position="421"/>
    </location>
</feature>
<accession>A0A5A8C4P8</accession>
<feature type="region of interest" description="Disordered" evidence="1">
    <location>
        <begin position="356"/>
        <end position="388"/>
    </location>
</feature>
<protein>
    <submittedName>
        <fullName evidence="3">Uncharacterized protein</fullName>
    </submittedName>
</protein>
<proteinExistence type="predicted"/>